<feature type="domain" description="FAD synthase middle" evidence="2">
    <location>
        <begin position="131"/>
        <end position="196"/>
    </location>
</feature>
<dbReference type="InParanoid" id="A0A3N4KBK6"/>
<evidence type="ECO:0000256" key="1">
    <source>
        <dbReference type="SAM" id="MobiDB-lite"/>
    </source>
</evidence>
<dbReference type="PANTHER" id="PTHR47675">
    <property type="entry name" value="MOLYBDOPTERIN BINDING DOMAIN PROTEIN (AFU_ORTHOLOGUE AFUA_5G11210)"/>
    <property type="match status" value="1"/>
</dbReference>
<organism evidence="3 4">
    <name type="scientific">Morchella conica CCBAS932</name>
    <dbReference type="NCBI Taxonomy" id="1392247"/>
    <lineage>
        <taxon>Eukaryota</taxon>
        <taxon>Fungi</taxon>
        <taxon>Dikarya</taxon>
        <taxon>Ascomycota</taxon>
        <taxon>Pezizomycotina</taxon>
        <taxon>Pezizomycetes</taxon>
        <taxon>Pezizales</taxon>
        <taxon>Morchellaceae</taxon>
        <taxon>Morchella</taxon>
    </lineage>
</organism>
<dbReference type="STRING" id="1392247.A0A3N4KBK6"/>
<dbReference type="OrthoDB" id="448496at2759"/>
<dbReference type="AlphaFoldDB" id="A0A3N4KBK6"/>
<dbReference type="InterPro" id="IPR036425">
    <property type="entry name" value="MoaB/Mog-like_dom_sf"/>
</dbReference>
<dbReference type="FunCoup" id="A0A3N4KBK6">
    <property type="interactions" value="17"/>
</dbReference>
<reference evidence="3 4" key="1">
    <citation type="journal article" date="2018" name="Nat. Ecol. Evol.">
        <title>Pezizomycetes genomes reveal the molecular basis of ectomycorrhizal truffle lifestyle.</title>
        <authorList>
            <person name="Murat C."/>
            <person name="Payen T."/>
            <person name="Noel B."/>
            <person name="Kuo A."/>
            <person name="Morin E."/>
            <person name="Chen J."/>
            <person name="Kohler A."/>
            <person name="Krizsan K."/>
            <person name="Balestrini R."/>
            <person name="Da Silva C."/>
            <person name="Montanini B."/>
            <person name="Hainaut M."/>
            <person name="Levati E."/>
            <person name="Barry K.W."/>
            <person name="Belfiori B."/>
            <person name="Cichocki N."/>
            <person name="Clum A."/>
            <person name="Dockter R.B."/>
            <person name="Fauchery L."/>
            <person name="Guy J."/>
            <person name="Iotti M."/>
            <person name="Le Tacon F."/>
            <person name="Lindquist E.A."/>
            <person name="Lipzen A."/>
            <person name="Malagnac F."/>
            <person name="Mello A."/>
            <person name="Molinier V."/>
            <person name="Miyauchi S."/>
            <person name="Poulain J."/>
            <person name="Riccioni C."/>
            <person name="Rubini A."/>
            <person name="Sitrit Y."/>
            <person name="Splivallo R."/>
            <person name="Traeger S."/>
            <person name="Wang M."/>
            <person name="Zifcakova L."/>
            <person name="Wipf D."/>
            <person name="Zambonelli A."/>
            <person name="Paolocci F."/>
            <person name="Nowrousian M."/>
            <person name="Ottonello S."/>
            <person name="Baldrian P."/>
            <person name="Spatafora J.W."/>
            <person name="Henrissat B."/>
            <person name="Nagy L.G."/>
            <person name="Aury J.M."/>
            <person name="Wincker P."/>
            <person name="Grigoriev I.V."/>
            <person name="Bonfante P."/>
            <person name="Martin F.M."/>
        </authorList>
    </citation>
    <scope>NUCLEOTIDE SEQUENCE [LARGE SCALE GENOMIC DNA]</scope>
    <source>
        <strain evidence="3 4">CCBAS932</strain>
    </source>
</reference>
<dbReference type="EMBL" id="ML119173">
    <property type="protein sequence ID" value="RPB07897.1"/>
    <property type="molecule type" value="Genomic_DNA"/>
</dbReference>
<evidence type="ECO:0000313" key="3">
    <source>
        <dbReference type="EMBL" id="RPB07897.1"/>
    </source>
</evidence>
<feature type="compositionally biased region" description="Acidic residues" evidence="1">
    <location>
        <begin position="201"/>
        <end position="210"/>
    </location>
</feature>
<dbReference type="GO" id="GO:0042726">
    <property type="term" value="P:flavin-containing compound metabolic process"/>
    <property type="evidence" value="ECO:0007669"/>
    <property type="project" value="TreeGrafter"/>
</dbReference>
<dbReference type="GO" id="GO:0047884">
    <property type="term" value="F:FAD diphosphatase activity"/>
    <property type="evidence" value="ECO:0007669"/>
    <property type="project" value="TreeGrafter"/>
</dbReference>
<evidence type="ECO:0000259" key="2">
    <source>
        <dbReference type="Pfam" id="PF24102"/>
    </source>
</evidence>
<dbReference type="Gene3D" id="3.40.980.10">
    <property type="entry name" value="MoaB/Mog-like domain"/>
    <property type="match status" value="1"/>
</dbReference>
<dbReference type="SUPFAM" id="SSF53218">
    <property type="entry name" value="Molybdenum cofactor biosynthesis proteins"/>
    <property type="match status" value="1"/>
</dbReference>
<evidence type="ECO:0000313" key="4">
    <source>
        <dbReference type="Proteomes" id="UP000277580"/>
    </source>
</evidence>
<feature type="compositionally biased region" description="Basic and acidic residues" evidence="1">
    <location>
        <begin position="211"/>
        <end position="232"/>
    </location>
</feature>
<dbReference type="Proteomes" id="UP000277580">
    <property type="component" value="Unassembled WGS sequence"/>
</dbReference>
<feature type="region of interest" description="Disordered" evidence="1">
    <location>
        <begin position="196"/>
        <end position="232"/>
    </location>
</feature>
<accession>A0A3N4KBK6</accession>
<dbReference type="PANTHER" id="PTHR47675:SF1">
    <property type="entry name" value="MOLYBDOPTERIN BINDING DOMAIN PROTEIN (AFU_ORTHOLOGUE AFUA_5G11210)"/>
    <property type="match status" value="1"/>
</dbReference>
<proteinExistence type="predicted"/>
<dbReference type="InterPro" id="IPR056596">
    <property type="entry name" value="FLAD1_M"/>
</dbReference>
<gene>
    <name evidence="3" type="ORF">P167DRAFT_539776</name>
</gene>
<name>A0A3N4KBK6_9PEZI</name>
<dbReference type="Pfam" id="PF24102">
    <property type="entry name" value="FLAD1_M"/>
    <property type="match status" value="1"/>
</dbReference>
<sequence length="232" mass="26275">MDVWWRWRGAGWWCHDDITYSSLAAAFGLPLRLHDETFRRMRLLSKHKVPFDWDTPSPTRTARLRMAELPAGDNVRIVYVSDDTWVPVAIINYNIHVLPGVPSIFASQLDGMKKLFEEEKRTEGKKLVRVLISTALPESEVAEYLTELQEKVGAKGVKVGSYPRWGKDHNTVTLVGKDEAYIESLVKEVEEGVKGTRITVEGEDEPEEPKEEIKDGNIEQAKAADVKDAEAK</sequence>
<protein>
    <recommendedName>
        <fullName evidence="2">FAD synthase middle domain-containing protein</fullName>
    </recommendedName>
</protein>
<keyword evidence="4" id="KW-1185">Reference proteome</keyword>